<keyword evidence="3" id="KW-0732">Signal</keyword>
<dbReference type="EMBL" id="BTGU01000005">
    <property type="protein sequence ID" value="GMN35129.1"/>
    <property type="molecule type" value="Genomic_DNA"/>
</dbReference>
<dbReference type="GO" id="GO:0006508">
    <property type="term" value="P:proteolysis"/>
    <property type="evidence" value="ECO:0007669"/>
    <property type="project" value="InterPro"/>
</dbReference>
<dbReference type="AlphaFoldDB" id="A0AA87ZDW3"/>
<dbReference type="Proteomes" id="UP001187192">
    <property type="component" value="Unassembled WGS sequence"/>
</dbReference>
<protein>
    <submittedName>
        <fullName evidence="4">Uncharacterized protein</fullName>
    </submittedName>
</protein>
<dbReference type="Gene3D" id="3.40.50.200">
    <property type="entry name" value="Peptidase S8/S53 domain"/>
    <property type="match status" value="1"/>
</dbReference>
<accession>A0AA87ZDW3</accession>
<reference evidence="4" key="1">
    <citation type="submission" date="2023-07" db="EMBL/GenBank/DDBJ databases">
        <title>draft genome sequence of fig (Ficus carica).</title>
        <authorList>
            <person name="Takahashi T."/>
            <person name="Nishimura K."/>
        </authorList>
    </citation>
    <scope>NUCLEOTIDE SEQUENCE</scope>
</reference>
<dbReference type="InterPro" id="IPR036852">
    <property type="entry name" value="Peptidase_S8/S53_dom_sf"/>
</dbReference>
<evidence type="ECO:0000313" key="4">
    <source>
        <dbReference type="EMBL" id="GMN35129.1"/>
    </source>
</evidence>
<evidence type="ECO:0000256" key="3">
    <source>
        <dbReference type="ARBA" id="ARBA00022729"/>
    </source>
</evidence>
<comment type="similarity">
    <text evidence="2">Belongs to the peptidase S8 family.</text>
</comment>
<dbReference type="GO" id="GO:0005576">
    <property type="term" value="C:extracellular region"/>
    <property type="evidence" value="ECO:0007669"/>
    <property type="project" value="UniProtKB-SubCell"/>
</dbReference>
<name>A0AA87ZDW3_FICCA</name>
<dbReference type="GO" id="GO:0004252">
    <property type="term" value="F:serine-type endopeptidase activity"/>
    <property type="evidence" value="ECO:0007669"/>
    <property type="project" value="InterPro"/>
</dbReference>
<dbReference type="InterPro" id="IPR045051">
    <property type="entry name" value="SBT"/>
</dbReference>
<dbReference type="SUPFAM" id="SSF52743">
    <property type="entry name" value="Subtilisin-like"/>
    <property type="match status" value="1"/>
</dbReference>
<organism evidence="4 5">
    <name type="scientific">Ficus carica</name>
    <name type="common">Common fig</name>
    <dbReference type="NCBI Taxonomy" id="3494"/>
    <lineage>
        <taxon>Eukaryota</taxon>
        <taxon>Viridiplantae</taxon>
        <taxon>Streptophyta</taxon>
        <taxon>Embryophyta</taxon>
        <taxon>Tracheophyta</taxon>
        <taxon>Spermatophyta</taxon>
        <taxon>Magnoliopsida</taxon>
        <taxon>eudicotyledons</taxon>
        <taxon>Gunneridae</taxon>
        <taxon>Pentapetalae</taxon>
        <taxon>rosids</taxon>
        <taxon>fabids</taxon>
        <taxon>Rosales</taxon>
        <taxon>Moraceae</taxon>
        <taxon>Ficeae</taxon>
        <taxon>Ficus</taxon>
    </lineage>
</organism>
<keyword evidence="5" id="KW-1185">Reference proteome</keyword>
<proteinExistence type="inferred from homology"/>
<comment type="subcellular location">
    <subcellularLocation>
        <location evidence="1">Secreted</location>
    </subcellularLocation>
</comment>
<gene>
    <name evidence="4" type="ORF">TIFTF001_005110</name>
</gene>
<comment type="caution">
    <text evidence="4">The sequence shown here is derived from an EMBL/GenBank/DDBJ whole genome shotgun (WGS) entry which is preliminary data.</text>
</comment>
<evidence type="ECO:0000256" key="2">
    <source>
        <dbReference type="ARBA" id="ARBA00011073"/>
    </source>
</evidence>
<evidence type="ECO:0000313" key="5">
    <source>
        <dbReference type="Proteomes" id="UP001187192"/>
    </source>
</evidence>
<evidence type="ECO:0000256" key="1">
    <source>
        <dbReference type="ARBA" id="ARBA00004613"/>
    </source>
</evidence>
<dbReference type="PANTHER" id="PTHR10795">
    <property type="entry name" value="PROPROTEIN CONVERTASE SUBTILISIN/KEXIN"/>
    <property type="match status" value="1"/>
</dbReference>
<sequence>MVLLHHRLHQRHTSQHIGELADASLRLQQRSSWLLCLYIPPEQETLKVRGFVSLYPDKLVSLDTTHTPEFLSLNPSQGLWPTSSYGEGVVVGVIDSGVWPESRRFNDTNMTRVSPTSWKGSCDHEDSYI</sequence>